<feature type="chain" id="PRO_5045938589" evidence="1">
    <location>
        <begin position="23"/>
        <end position="110"/>
    </location>
</feature>
<keyword evidence="3" id="KW-1185">Reference proteome</keyword>
<sequence length="110" mass="11248">MPRIAIALGAGVLIGAISPALASDEKQKETCSVTAGIVSQAVAERAGGADVNAVKDGFMTGDSAVAEKYQPTVGPLVDWVYTLEAEVIAEDGADKTIGATYEKSCLGYDP</sequence>
<protein>
    <submittedName>
        <fullName evidence="2">Uncharacterized protein</fullName>
    </submittedName>
</protein>
<evidence type="ECO:0000256" key="1">
    <source>
        <dbReference type="SAM" id="SignalP"/>
    </source>
</evidence>
<reference evidence="2 3" key="1">
    <citation type="submission" date="2023-10" db="EMBL/GenBank/DDBJ databases">
        <title>Roseovarius strain S88 nov., isolated from a marine algae.</title>
        <authorList>
            <person name="Lee M.W."/>
            <person name="Lee J.K."/>
            <person name="Kim J.M."/>
            <person name="Choi D.G."/>
            <person name="Baek J.H."/>
            <person name="Bayburt H."/>
            <person name="Jung J.J."/>
            <person name="Han D.M."/>
            <person name="Jeon C.O."/>
        </authorList>
    </citation>
    <scope>NUCLEOTIDE SEQUENCE [LARGE SCALE GENOMIC DNA]</scope>
    <source>
        <strain evidence="2 3">S88</strain>
    </source>
</reference>
<gene>
    <name evidence="2" type="ORF">RZ517_13940</name>
</gene>
<dbReference type="EMBL" id="CP146069">
    <property type="protein sequence ID" value="WWR45873.1"/>
    <property type="molecule type" value="Genomic_DNA"/>
</dbReference>
<keyword evidence="1" id="KW-0732">Signal</keyword>
<dbReference type="Proteomes" id="UP001364156">
    <property type="component" value="Chromosome"/>
</dbReference>
<dbReference type="RefSeq" id="WP_338548778.1">
    <property type="nucleotide sequence ID" value="NZ_CP146069.1"/>
</dbReference>
<feature type="signal peptide" evidence="1">
    <location>
        <begin position="1"/>
        <end position="22"/>
    </location>
</feature>
<evidence type="ECO:0000313" key="3">
    <source>
        <dbReference type="Proteomes" id="UP001364156"/>
    </source>
</evidence>
<organism evidence="2 3">
    <name type="scientific">Roseovarius phycicola</name>
    <dbReference type="NCBI Taxonomy" id="3080976"/>
    <lineage>
        <taxon>Bacteria</taxon>
        <taxon>Pseudomonadati</taxon>
        <taxon>Pseudomonadota</taxon>
        <taxon>Alphaproteobacteria</taxon>
        <taxon>Rhodobacterales</taxon>
        <taxon>Roseobacteraceae</taxon>
        <taxon>Roseovarius</taxon>
    </lineage>
</organism>
<evidence type="ECO:0000313" key="2">
    <source>
        <dbReference type="EMBL" id="WWR45873.1"/>
    </source>
</evidence>
<accession>A0ABZ2HJM9</accession>
<proteinExistence type="predicted"/>
<name>A0ABZ2HJM9_9RHOB</name>